<dbReference type="EMBL" id="GL996499">
    <property type="protein sequence ID" value="EGW35307.1"/>
    <property type="molecule type" value="Genomic_DNA"/>
</dbReference>
<reference evidence="1 2" key="1">
    <citation type="journal article" date="2011" name="Proc. Natl. Acad. Sci. U.S.A.">
        <title>Comparative genomics of xylose-fermenting fungi for enhanced biofuel production.</title>
        <authorList>
            <person name="Wohlbach D.J."/>
            <person name="Kuo A."/>
            <person name="Sato T.K."/>
            <person name="Potts K.M."/>
            <person name="Salamov A.A."/>
            <person name="LaButti K.M."/>
            <person name="Sun H."/>
            <person name="Clum A."/>
            <person name="Pangilinan J.L."/>
            <person name="Lindquist E.A."/>
            <person name="Lucas S."/>
            <person name="Lapidus A."/>
            <person name="Jin M."/>
            <person name="Gunawan C."/>
            <person name="Balan V."/>
            <person name="Dale B.E."/>
            <person name="Jeffries T.W."/>
            <person name="Zinkel R."/>
            <person name="Barry K.W."/>
            <person name="Grigoriev I.V."/>
            <person name="Gasch A.P."/>
        </authorList>
    </citation>
    <scope>NUCLEOTIDE SEQUENCE [LARGE SCALE GENOMIC DNA]</scope>
    <source>
        <strain evidence="2">NRRL Y-27907 / 11-Y1</strain>
    </source>
</reference>
<sequence length="96" mass="11223">MQEVWLCIISFGYVAVLRCCALCRNFSIVVWKNELHDKSELTSLPPSVLNYYGNIYINVDLMKLHLMCNLIDQKLSYLIPIAYDRLIRASNSKLYF</sequence>
<dbReference type="GeneID" id="18872489"/>
<name>G3AGG8_SPAPN</name>
<evidence type="ECO:0000313" key="2">
    <source>
        <dbReference type="Proteomes" id="UP000000709"/>
    </source>
</evidence>
<organism evidence="2">
    <name type="scientific">Spathaspora passalidarum (strain NRRL Y-27907 / 11-Y1)</name>
    <dbReference type="NCBI Taxonomy" id="619300"/>
    <lineage>
        <taxon>Eukaryota</taxon>
        <taxon>Fungi</taxon>
        <taxon>Dikarya</taxon>
        <taxon>Ascomycota</taxon>
        <taxon>Saccharomycotina</taxon>
        <taxon>Pichiomycetes</taxon>
        <taxon>Debaryomycetaceae</taxon>
        <taxon>Spathaspora</taxon>
    </lineage>
</organism>
<dbReference type="AlphaFoldDB" id="G3AGG8"/>
<evidence type="ECO:0000313" key="1">
    <source>
        <dbReference type="EMBL" id="EGW35307.1"/>
    </source>
</evidence>
<keyword evidence="2" id="KW-1185">Reference proteome</keyword>
<protein>
    <submittedName>
        <fullName evidence="1">Uncharacterized protein</fullName>
    </submittedName>
</protein>
<dbReference type="KEGG" id="spaa:SPAPADRAFT_58530"/>
<gene>
    <name evidence="1" type="ORF">SPAPADRAFT_58530</name>
</gene>
<dbReference type="RefSeq" id="XP_007372719.1">
    <property type="nucleotide sequence ID" value="XM_007372657.1"/>
</dbReference>
<proteinExistence type="predicted"/>
<dbReference type="InParanoid" id="G3AGG8"/>
<dbReference type="Proteomes" id="UP000000709">
    <property type="component" value="Unassembled WGS sequence"/>
</dbReference>
<accession>G3AGG8</accession>
<dbReference type="HOGENOM" id="CLU_2361063_0_0_1"/>